<evidence type="ECO:0000313" key="2">
    <source>
        <dbReference type="Proteomes" id="UP001157418"/>
    </source>
</evidence>
<reference evidence="1 2" key="1">
    <citation type="submission" date="2022-01" db="EMBL/GenBank/DDBJ databases">
        <authorList>
            <person name="Xiong W."/>
            <person name="Schranz E."/>
        </authorList>
    </citation>
    <scope>NUCLEOTIDE SEQUENCE [LARGE SCALE GENOMIC DNA]</scope>
</reference>
<dbReference type="EMBL" id="CAKMRJ010005523">
    <property type="protein sequence ID" value="CAH1445984.1"/>
    <property type="molecule type" value="Genomic_DNA"/>
</dbReference>
<comment type="caution">
    <text evidence="1">The sequence shown here is derived from an EMBL/GenBank/DDBJ whole genome shotgun (WGS) entry which is preliminary data.</text>
</comment>
<dbReference type="Pfam" id="PF03242">
    <property type="entry name" value="LEA_3a"/>
    <property type="match status" value="1"/>
</dbReference>
<accession>A0AAU9P754</accession>
<organism evidence="1 2">
    <name type="scientific">Lactuca virosa</name>
    <dbReference type="NCBI Taxonomy" id="75947"/>
    <lineage>
        <taxon>Eukaryota</taxon>
        <taxon>Viridiplantae</taxon>
        <taxon>Streptophyta</taxon>
        <taxon>Embryophyta</taxon>
        <taxon>Tracheophyta</taxon>
        <taxon>Spermatophyta</taxon>
        <taxon>Magnoliopsida</taxon>
        <taxon>eudicotyledons</taxon>
        <taxon>Gunneridae</taxon>
        <taxon>Pentapetalae</taxon>
        <taxon>asterids</taxon>
        <taxon>campanulids</taxon>
        <taxon>Asterales</taxon>
        <taxon>Asteraceae</taxon>
        <taxon>Cichorioideae</taxon>
        <taxon>Cichorieae</taxon>
        <taxon>Lactucinae</taxon>
        <taxon>Lactuca</taxon>
    </lineage>
</organism>
<gene>
    <name evidence="1" type="ORF">LVIROSA_LOCUS31712</name>
</gene>
<evidence type="ECO:0000313" key="1">
    <source>
        <dbReference type="EMBL" id="CAH1445984.1"/>
    </source>
</evidence>
<name>A0AAU9P754_9ASTR</name>
<dbReference type="InterPro" id="IPR004926">
    <property type="entry name" value="LEA_3a"/>
</dbReference>
<dbReference type="Proteomes" id="UP001157418">
    <property type="component" value="Unassembled WGS sequence"/>
</dbReference>
<protein>
    <submittedName>
        <fullName evidence="1">Uncharacterized protein</fullName>
    </submittedName>
</protein>
<proteinExistence type="predicted"/>
<dbReference type="AlphaFoldDB" id="A0AAU9P754"/>
<sequence length="142" mass="15705">MDVAVVEPSGFRPERKLGLPNLTTQSQLHFSTRASKHSYEVDLLRGAKDSGSSESRMDLEMEDEGRIKVVQEGVVPDYVFDDLERREFATVTYGSISVSVRGNGAVMMQKGGDDSKKASTPWVPDPVIGYYKLEGQTSVNRC</sequence>
<keyword evidence="2" id="KW-1185">Reference proteome</keyword>